<evidence type="ECO:0000256" key="1">
    <source>
        <dbReference type="SAM" id="Phobius"/>
    </source>
</evidence>
<organism evidence="4 5">
    <name type="scientific">Candidatus Beckwithbacteria bacterium GW2011_GWB1_47_15</name>
    <dbReference type="NCBI Taxonomy" id="1618371"/>
    <lineage>
        <taxon>Bacteria</taxon>
        <taxon>Candidatus Beckwithiibacteriota</taxon>
    </lineage>
</organism>
<dbReference type="Proteomes" id="UP000033860">
    <property type="component" value="Unassembled WGS sequence"/>
</dbReference>
<comment type="caution">
    <text evidence="4">The sequence shown here is derived from an EMBL/GenBank/DDBJ whole genome shotgun (WGS) entry which is preliminary data.</text>
</comment>
<evidence type="ECO:0000256" key="2">
    <source>
        <dbReference type="SAM" id="SignalP"/>
    </source>
</evidence>
<dbReference type="PATRIC" id="fig|1618371.3.peg.1070"/>
<feature type="signal peptide" evidence="2">
    <location>
        <begin position="1"/>
        <end position="23"/>
    </location>
</feature>
<keyword evidence="1" id="KW-1133">Transmembrane helix</keyword>
<keyword evidence="1" id="KW-0472">Membrane</keyword>
<proteinExistence type="predicted"/>
<reference evidence="4 5" key="1">
    <citation type="journal article" date="2015" name="Nature">
        <title>rRNA introns, odd ribosomes, and small enigmatic genomes across a large radiation of phyla.</title>
        <authorList>
            <person name="Brown C.T."/>
            <person name="Hug L.A."/>
            <person name="Thomas B.C."/>
            <person name="Sharon I."/>
            <person name="Castelle C.J."/>
            <person name="Singh A."/>
            <person name="Wilkins M.J."/>
            <person name="Williams K.H."/>
            <person name="Banfield J.F."/>
        </authorList>
    </citation>
    <scope>NUCLEOTIDE SEQUENCE [LARGE SCALE GENOMIC DNA]</scope>
</reference>
<keyword evidence="2" id="KW-0732">Signal</keyword>
<evidence type="ECO:0000313" key="4">
    <source>
        <dbReference type="EMBL" id="KKU60558.1"/>
    </source>
</evidence>
<dbReference type="InterPro" id="IPR018649">
    <property type="entry name" value="SHOCT"/>
</dbReference>
<accession>A0A0G1U2G9</accession>
<dbReference type="AlphaFoldDB" id="A0A0G1U2G9"/>
<evidence type="ECO:0000313" key="5">
    <source>
        <dbReference type="Proteomes" id="UP000033860"/>
    </source>
</evidence>
<keyword evidence="1" id="KW-0812">Transmembrane</keyword>
<gene>
    <name evidence="4" type="ORF">UX85_C0009G0011</name>
</gene>
<feature type="chain" id="PRO_5002539956" description="SHOCT domain-containing protein" evidence="2">
    <location>
        <begin position="24"/>
        <end position="231"/>
    </location>
</feature>
<dbReference type="Pfam" id="PF09851">
    <property type="entry name" value="SHOCT"/>
    <property type="match status" value="1"/>
</dbReference>
<sequence>MKKMLFATVLLLIILMKPSITFAQNVMGNWTGSPSSSIDQTAIREQQAEEQEGQNLLDQLKNKTTTCQKLTDDNFEKIGEYFMGQAIGDTSRHIQMNAMMQSMMGKQGEEQMHIAWGKRGSGCDTSSQFSPNGTGLFAPMMWMMGGGGNPMMGYGGWNNMMGGWNGFGLLGWIPMLLFWVLLFLGAVALIRYLGRSGQQQDNNTPLEILKERYARGEIDKKEYEDKKKDLS</sequence>
<dbReference type="EMBL" id="LCNT01000009">
    <property type="protein sequence ID" value="KKU60558.1"/>
    <property type="molecule type" value="Genomic_DNA"/>
</dbReference>
<feature type="domain" description="SHOCT" evidence="3">
    <location>
        <begin position="204"/>
        <end position="230"/>
    </location>
</feature>
<name>A0A0G1U2G9_9BACT</name>
<evidence type="ECO:0000259" key="3">
    <source>
        <dbReference type="Pfam" id="PF09851"/>
    </source>
</evidence>
<protein>
    <recommendedName>
        <fullName evidence="3">SHOCT domain-containing protein</fullName>
    </recommendedName>
</protein>
<feature type="transmembrane region" description="Helical" evidence="1">
    <location>
        <begin position="169"/>
        <end position="190"/>
    </location>
</feature>